<keyword evidence="15" id="KW-0137">Centromere</keyword>
<sequence length="453" mass="47940">MVMAPAPPASEPIAVGEQLMQLDQAITLTLQEIDENFSQAHQVITSRILPAIHAYEAACQRTWSAAQFWKQFFETSAQVSLSHQPLEGTEEAQDTDASAAYAYDTDADTTTHERDVPVDDDSAHDTHDSNPLQSPPRLSHSIYAPVDDSASPRAPPLGAAPSPARFRGADRRTSERMAPSEVSMSMANDPSVTIGEVPTSSSPWKRNARRRSSARPRVSIVGSVAAANPFASDDRPHAWDGIADLRTTPLRAGAADRGRTDAAHEDDTSMQLPHGMSPPVTMPFATPHSRLAHTPAKDAARFVVDDLLRSVGGAEAAASPPRSARRKSVVGTPLPKRTPSRSRRDSLPTPPTITKVHRAGGDDDTGGAPGDAHALDALLALDDRASESSASDSDDTELLAPGPADASAARAAGDDTLPGAAPRTPTSRAPTTASRSLSNAVRRTSDEMRLLGL</sequence>
<keyword evidence="11" id="KW-0995">Kinetochore</keyword>
<evidence type="ECO:0000256" key="14">
    <source>
        <dbReference type="ARBA" id="ARBA00023306"/>
    </source>
</evidence>
<dbReference type="InterPro" id="IPR013964">
    <property type="entry name" value="DASH_Ask1"/>
</dbReference>
<dbReference type="Proteomes" id="UP000818624">
    <property type="component" value="Chromosome 3"/>
</dbReference>
<evidence type="ECO:0000256" key="2">
    <source>
        <dbReference type="ARBA" id="ARBA00004186"/>
    </source>
</evidence>
<evidence type="ECO:0000256" key="10">
    <source>
        <dbReference type="ARBA" id="ARBA00022776"/>
    </source>
</evidence>
<evidence type="ECO:0000256" key="3">
    <source>
        <dbReference type="ARBA" id="ARBA00004629"/>
    </source>
</evidence>
<dbReference type="EMBL" id="CP046236">
    <property type="protein sequence ID" value="WFD48059.1"/>
    <property type="molecule type" value="Genomic_DNA"/>
</dbReference>
<gene>
    <name evidence="17" type="primary">ASK1</name>
    <name evidence="17" type="ORF">GLX27_002726</name>
</gene>
<evidence type="ECO:0000256" key="7">
    <source>
        <dbReference type="ARBA" id="ARBA00022490"/>
    </source>
</evidence>
<evidence type="ECO:0000256" key="16">
    <source>
        <dbReference type="SAM" id="MobiDB-lite"/>
    </source>
</evidence>
<dbReference type="Pfam" id="PF08655">
    <property type="entry name" value="DASH_Ask1"/>
    <property type="match status" value="1"/>
</dbReference>
<evidence type="ECO:0000256" key="9">
    <source>
        <dbReference type="ARBA" id="ARBA00022701"/>
    </source>
</evidence>
<feature type="region of interest" description="Disordered" evidence="16">
    <location>
        <begin position="250"/>
        <end position="277"/>
    </location>
</feature>
<keyword evidence="13" id="KW-0539">Nucleus</keyword>
<evidence type="ECO:0000256" key="6">
    <source>
        <dbReference type="ARBA" id="ARBA00022454"/>
    </source>
</evidence>
<evidence type="ECO:0000256" key="13">
    <source>
        <dbReference type="ARBA" id="ARBA00023242"/>
    </source>
</evidence>
<evidence type="ECO:0000256" key="15">
    <source>
        <dbReference type="ARBA" id="ARBA00023328"/>
    </source>
</evidence>
<feature type="region of interest" description="Disordered" evidence="16">
    <location>
        <begin position="313"/>
        <end position="453"/>
    </location>
</feature>
<dbReference type="PANTHER" id="PTHR28200">
    <property type="entry name" value="DASH COMPLEX SUBUNIT ASK1"/>
    <property type="match status" value="1"/>
</dbReference>
<keyword evidence="12" id="KW-0206">Cytoskeleton</keyword>
<protein>
    <recommendedName>
        <fullName evidence="5">DASH complex subunit ASK1</fullName>
    </recommendedName>
</protein>
<name>A0ABY8ER95_MALFU</name>
<organism evidence="17 18">
    <name type="scientific">Malassezia furfur</name>
    <name type="common">Pityriasis versicolor infection agent</name>
    <name type="synonym">Pityrosporum furfur</name>
    <dbReference type="NCBI Taxonomy" id="55194"/>
    <lineage>
        <taxon>Eukaryota</taxon>
        <taxon>Fungi</taxon>
        <taxon>Dikarya</taxon>
        <taxon>Basidiomycota</taxon>
        <taxon>Ustilaginomycotina</taxon>
        <taxon>Malasseziomycetes</taxon>
        <taxon>Malasseziales</taxon>
        <taxon>Malasseziaceae</taxon>
        <taxon>Malassezia</taxon>
    </lineage>
</organism>
<evidence type="ECO:0000313" key="18">
    <source>
        <dbReference type="Proteomes" id="UP000818624"/>
    </source>
</evidence>
<feature type="compositionally biased region" description="Low complexity" evidence="16">
    <location>
        <begin position="398"/>
        <end position="436"/>
    </location>
</feature>
<feature type="compositionally biased region" description="Basic and acidic residues" evidence="16">
    <location>
        <begin position="443"/>
        <end position="453"/>
    </location>
</feature>
<feature type="compositionally biased region" description="Basic and acidic residues" evidence="16">
    <location>
        <begin position="254"/>
        <end position="267"/>
    </location>
</feature>
<evidence type="ECO:0000256" key="1">
    <source>
        <dbReference type="ARBA" id="ARBA00004123"/>
    </source>
</evidence>
<feature type="compositionally biased region" description="Basic and acidic residues" evidence="16">
    <location>
        <begin position="109"/>
        <end position="128"/>
    </location>
</feature>
<evidence type="ECO:0000256" key="11">
    <source>
        <dbReference type="ARBA" id="ARBA00022838"/>
    </source>
</evidence>
<comment type="subcellular location">
    <subcellularLocation>
        <location evidence="3">Chromosome</location>
        <location evidence="3">Centromere</location>
        <location evidence="3">Kinetochore</location>
    </subcellularLocation>
    <subcellularLocation>
        <location evidence="2">Cytoplasm</location>
        <location evidence="2">Cytoskeleton</location>
        <location evidence="2">Spindle</location>
    </subcellularLocation>
    <subcellularLocation>
        <location evidence="1">Nucleus</location>
    </subcellularLocation>
</comment>
<dbReference type="PANTHER" id="PTHR28200:SF1">
    <property type="entry name" value="DASH COMPLEX SUBUNIT ASK1"/>
    <property type="match status" value="1"/>
</dbReference>
<accession>A0ABY8ER95</accession>
<evidence type="ECO:0000256" key="8">
    <source>
        <dbReference type="ARBA" id="ARBA00022618"/>
    </source>
</evidence>
<keyword evidence="18" id="KW-1185">Reference proteome</keyword>
<comment type="similarity">
    <text evidence="4">Belongs to the DASH complex ASK1 family.</text>
</comment>
<keyword evidence="9" id="KW-0493">Microtubule</keyword>
<feature type="compositionally biased region" description="Polar residues" evidence="16">
    <location>
        <begin position="182"/>
        <end position="191"/>
    </location>
</feature>
<feature type="region of interest" description="Disordered" evidence="16">
    <location>
        <begin position="105"/>
        <end position="215"/>
    </location>
</feature>
<evidence type="ECO:0000313" key="17">
    <source>
        <dbReference type="EMBL" id="WFD48059.1"/>
    </source>
</evidence>
<keyword evidence="10" id="KW-0498">Mitosis</keyword>
<keyword evidence="6" id="KW-0158">Chromosome</keyword>
<evidence type="ECO:0000256" key="12">
    <source>
        <dbReference type="ARBA" id="ARBA00023212"/>
    </source>
</evidence>
<feature type="compositionally biased region" description="Low complexity" evidence="16">
    <location>
        <begin position="370"/>
        <end position="380"/>
    </location>
</feature>
<reference evidence="17 18" key="1">
    <citation type="journal article" date="2020" name="Elife">
        <title>Loss of centromere function drives karyotype evolution in closely related Malassezia species.</title>
        <authorList>
            <person name="Sankaranarayanan S.R."/>
            <person name="Ianiri G."/>
            <person name="Coelho M.A."/>
            <person name="Reza M.H."/>
            <person name="Thimmappa B.C."/>
            <person name="Ganguly P."/>
            <person name="Vadnala R.N."/>
            <person name="Sun S."/>
            <person name="Siddharthan R."/>
            <person name="Tellgren-Roth C."/>
            <person name="Dawson T.L."/>
            <person name="Heitman J."/>
            <person name="Sanyal K."/>
        </authorList>
    </citation>
    <scope>NUCLEOTIDE SEQUENCE [LARGE SCALE GENOMIC DNA]</scope>
    <source>
        <strain evidence="17">CBS14141</strain>
    </source>
</reference>
<keyword evidence="14" id="KW-0131">Cell cycle</keyword>
<keyword evidence="8" id="KW-0132">Cell division</keyword>
<evidence type="ECO:0000256" key="5">
    <source>
        <dbReference type="ARBA" id="ARBA00014520"/>
    </source>
</evidence>
<keyword evidence="7" id="KW-0963">Cytoplasm</keyword>
<evidence type="ECO:0000256" key="4">
    <source>
        <dbReference type="ARBA" id="ARBA00010731"/>
    </source>
</evidence>
<proteinExistence type="inferred from homology"/>